<feature type="domain" description="tRNA(Ile)-lysidine synthase substrate-binding" evidence="10">
    <location>
        <begin position="279"/>
        <end position="346"/>
    </location>
</feature>
<keyword evidence="2 7" id="KW-0436">Ligase</keyword>
<keyword evidence="3 7" id="KW-0819">tRNA processing</keyword>
<reference evidence="11 12" key="1">
    <citation type="submission" date="2021-05" db="EMBL/GenBank/DDBJ databases">
        <title>Description of Cellulomonas sp. DKR-3 sp. nov.</title>
        <authorList>
            <person name="Dahal R.H."/>
            <person name="Chaudhary D.K."/>
        </authorList>
    </citation>
    <scope>NUCLEOTIDE SEQUENCE [LARGE SCALE GENOMIC DNA]</scope>
    <source>
        <strain evidence="11 12">DKR-3</strain>
    </source>
</reference>
<dbReference type="InterPro" id="IPR012795">
    <property type="entry name" value="tRNA_Ile_lys_synt_N"/>
</dbReference>
<keyword evidence="12" id="KW-1185">Reference proteome</keyword>
<comment type="similarity">
    <text evidence="7">Belongs to the tRNA(Ile)-lysidine synthase family.</text>
</comment>
<keyword evidence="5 7" id="KW-0067">ATP-binding</keyword>
<comment type="domain">
    <text evidence="7">The N-terminal region contains the highly conserved SGGXDS motif, predicted to be a P-loop motif involved in ATP binding.</text>
</comment>
<sequence length="361" mass="36413">MPGPDPRVAAIRSAVTAAVVDLPDDALVLVACSGGPDSLALAAGAAFAVPRSGRAARRRAGAVVVDHGLVAGSDEVARRTAGTCRALGLDPVLVVRVQVDGPGGPEAAARDARYAALEAAADEHGAAAVLLGHTLDDQAETVLLGLARGSGARSLAGMPAVRGVLRRPLLGLTREDTLGACAALGLEPWHDPTNAGAPGDPLRSRVRAEALPTLERVLGPGVARALARSAAQLREDADALDHAAAELLATARAASADSSDRSSDCSSNDGPDEAIDVRLDVATLVGAPDAVRRRAVRSAVVAAGAPAGAVHRVHVLAVDALLTDWRGQGPVHLPGSRVARRACGTLVVGPDDEPATDEPNA</sequence>
<gene>
    <name evidence="7 11" type="primary">tilS</name>
    <name evidence="11" type="ORF">KIN34_02800</name>
</gene>
<dbReference type="RefSeq" id="WP_214346362.1">
    <property type="nucleotide sequence ID" value="NZ_JAHBOH010000001.1"/>
</dbReference>
<dbReference type="Pfam" id="PF09179">
    <property type="entry name" value="TilS"/>
    <property type="match status" value="1"/>
</dbReference>
<dbReference type="InterPro" id="IPR011063">
    <property type="entry name" value="TilS/TtcA_N"/>
</dbReference>
<evidence type="ECO:0000259" key="10">
    <source>
        <dbReference type="Pfam" id="PF09179"/>
    </source>
</evidence>
<dbReference type="InterPro" id="IPR014729">
    <property type="entry name" value="Rossmann-like_a/b/a_fold"/>
</dbReference>
<protein>
    <recommendedName>
        <fullName evidence="7">tRNA(Ile)-lysidine synthase</fullName>
        <ecNumber evidence="7">6.3.4.19</ecNumber>
    </recommendedName>
    <alternativeName>
        <fullName evidence="7">tRNA(Ile)-2-lysyl-cytidine synthase</fullName>
    </alternativeName>
    <alternativeName>
        <fullName evidence="7">tRNA(Ile)-lysidine synthetase</fullName>
    </alternativeName>
</protein>
<evidence type="ECO:0000259" key="9">
    <source>
        <dbReference type="Pfam" id="PF01171"/>
    </source>
</evidence>
<dbReference type="HAMAP" id="MF_01161">
    <property type="entry name" value="tRNA_Ile_lys_synt"/>
    <property type="match status" value="1"/>
</dbReference>
<evidence type="ECO:0000256" key="3">
    <source>
        <dbReference type="ARBA" id="ARBA00022694"/>
    </source>
</evidence>
<comment type="subcellular location">
    <subcellularLocation>
        <location evidence="7">Cytoplasm</location>
    </subcellularLocation>
</comment>
<dbReference type="EMBL" id="JAHBOH010000001">
    <property type="protein sequence ID" value="MBT0993218.1"/>
    <property type="molecule type" value="Genomic_DNA"/>
</dbReference>
<evidence type="ECO:0000313" key="11">
    <source>
        <dbReference type="EMBL" id="MBT0993218.1"/>
    </source>
</evidence>
<dbReference type="SUPFAM" id="SSF82829">
    <property type="entry name" value="MesJ substrate recognition domain-like"/>
    <property type="match status" value="1"/>
</dbReference>
<evidence type="ECO:0000313" key="12">
    <source>
        <dbReference type="Proteomes" id="UP000722125"/>
    </source>
</evidence>
<dbReference type="InterPro" id="IPR015262">
    <property type="entry name" value="tRNA_Ile_lys_synt_subst-bd"/>
</dbReference>
<dbReference type="Proteomes" id="UP000722125">
    <property type="component" value="Unassembled WGS sequence"/>
</dbReference>
<dbReference type="SUPFAM" id="SSF52402">
    <property type="entry name" value="Adenine nucleotide alpha hydrolases-like"/>
    <property type="match status" value="1"/>
</dbReference>
<evidence type="ECO:0000256" key="2">
    <source>
        <dbReference type="ARBA" id="ARBA00022598"/>
    </source>
</evidence>
<keyword evidence="1 7" id="KW-0963">Cytoplasm</keyword>
<dbReference type="InterPro" id="IPR012094">
    <property type="entry name" value="tRNA_Ile_lys_synt"/>
</dbReference>
<evidence type="ECO:0000256" key="8">
    <source>
        <dbReference type="SAM" id="MobiDB-lite"/>
    </source>
</evidence>
<evidence type="ECO:0000256" key="5">
    <source>
        <dbReference type="ARBA" id="ARBA00022840"/>
    </source>
</evidence>
<name>A0ABS5TVP2_9CELL</name>
<evidence type="ECO:0000256" key="4">
    <source>
        <dbReference type="ARBA" id="ARBA00022741"/>
    </source>
</evidence>
<keyword evidence="4 7" id="KW-0547">Nucleotide-binding</keyword>
<feature type="region of interest" description="Disordered" evidence="8">
    <location>
        <begin position="252"/>
        <end position="272"/>
    </location>
</feature>
<accession>A0ABS5TVP2</accession>
<evidence type="ECO:0000256" key="6">
    <source>
        <dbReference type="ARBA" id="ARBA00048539"/>
    </source>
</evidence>
<organism evidence="11 12">
    <name type="scientific">Cellulomonas fulva</name>
    <dbReference type="NCBI Taxonomy" id="2835530"/>
    <lineage>
        <taxon>Bacteria</taxon>
        <taxon>Bacillati</taxon>
        <taxon>Actinomycetota</taxon>
        <taxon>Actinomycetes</taxon>
        <taxon>Micrococcales</taxon>
        <taxon>Cellulomonadaceae</taxon>
        <taxon>Cellulomonas</taxon>
    </lineage>
</organism>
<dbReference type="NCBIfam" id="TIGR02432">
    <property type="entry name" value="lysidine_TilS_N"/>
    <property type="match status" value="1"/>
</dbReference>
<comment type="catalytic activity">
    <reaction evidence="6 7">
        <text>cytidine(34) in tRNA(Ile2) + L-lysine + ATP = lysidine(34) in tRNA(Ile2) + AMP + diphosphate + H(+)</text>
        <dbReference type="Rhea" id="RHEA:43744"/>
        <dbReference type="Rhea" id="RHEA-COMP:10625"/>
        <dbReference type="Rhea" id="RHEA-COMP:10670"/>
        <dbReference type="ChEBI" id="CHEBI:15378"/>
        <dbReference type="ChEBI" id="CHEBI:30616"/>
        <dbReference type="ChEBI" id="CHEBI:32551"/>
        <dbReference type="ChEBI" id="CHEBI:33019"/>
        <dbReference type="ChEBI" id="CHEBI:82748"/>
        <dbReference type="ChEBI" id="CHEBI:83665"/>
        <dbReference type="ChEBI" id="CHEBI:456215"/>
        <dbReference type="EC" id="6.3.4.19"/>
    </reaction>
</comment>
<dbReference type="Gene3D" id="3.40.50.620">
    <property type="entry name" value="HUPs"/>
    <property type="match status" value="1"/>
</dbReference>
<evidence type="ECO:0000256" key="1">
    <source>
        <dbReference type="ARBA" id="ARBA00022490"/>
    </source>
</evidence>
<comment type="caution">
    <text evidence="11">The sequence shown here is derived from an EMBL/GenBank/DDBJ whole genome shotgun (WGS) entry which is preliminary data.</text>
</comment>
<dbReference type="PANTHER" id="PTHR43033">
    <property type="entry name" value="TRNA(ILE)-LYSIDINE SYNTHASE-RELATED"/>
    <property type="match status" value="1"/>
</dbReference>
<dbReference type="GO" id="GO:0032267">
    <property type="term" value="F:tRNA(Ile)-lysidine synthase activity"/>
    <property type="evidence" value="ECO:0007669"/>
    <property type="project" value="UniProtKB-EC"/>
</dbReference>
<dbReference type="Gene3D" id="1.20.59.20">
    <property type="match status" value="1"/>
</dbReference>
<dbReference type="CDD" id="cd01992">
    <property type="entry name" value="TilS_N"/>
    <property type="match status" value="1"/>
</dbReference>
<proteinExistence type="inferred from homology"/>
<dbReference type="EC" id="6.3.4.19" evidence="7"/>
<comment type="function">
    <text evidence="7">Ligates lysine onto the cytidine present at position 34 of the AUA codon-specific tRNA(Ile) that contains the anticodon CAU, in an ATP-dependent manner. Cytidine is converted to lysidine, thus changing the amino acid specificity of the tRNA from methionine to isoleucine.</text>
</comment>
<dbReference type="PANTHER" id="PTHR43033:SF1">
    <property type="entry name" value="TRNA(ILE)-LYSIDINE SYNTHASE-RELATED"/>
    <property type="match status" value="1"/>
</dbReference>
<feature type="binding site" evidence="7">
    <location>
        <begin position="33"/>
        <end position="38"/>
    </location>
    <ligand>
        <name>ATP</name>
        <dbReference type="ChEBI" id="CHEBI:30616"/>
    </ligand>
</feature>
<feature type="domain" description="tRNA(Ile)-lysidine/2-thiocytidine synthase N-terminal" evidence="9">
    <location>
        <begin position="28"/>
        <end position="197"/>
    </location>
</feature>
<dbReference type="Pfam" id="PF01171">
    <property type="entry name" value="ATP_bind_3"/>
    <property type="match status" value="1"/>
</dbReference>
<evidence type="ECO:0000256" key="7">
    <source>
        <dbReference type="HAMAP-Rule" id="MF_01161"/>
    </source>
</evidence>